<evidence type="ECO:0000313" key="2">
    <source>
        <dbReference type="Proteomes" id="UP000762676"/>
    </source>
</evidence>
<dbReference type="EMBL" id="BMAT01010914">
    <property type="protein sequence ID" value="GFR63267.1"/>
    <property type="molecule type" value="Genomic_DNA"/>
</dbReference>
<gene>
    <name evidence="1" type="ORF">ElyMa_005479100</name>
</gene>
<name>A0AAV4EQI8_9GAST</name>
<organism evidence="1 2">
    <name type="scientific">Elysia marginata</name>
    <dbReference type="NCBI Taxonomy" id="1093978"/>
    <lineage>
        <taxon>Eukaryota</taxon>
        <taxon>Metazoa</taxon>
        <taxon>Spiralia</taxon>
        <taxon>Lophotrochozoa</taxon>
        <taxon>Mollusca</taxon>
        <taxon>Gastropoda</taxon>
        <taxon>Heterobranchia</taxon>
        <taxon>Euthyneura</taxon>
        <taxon>Panpulmonata</taxon>
        <taxon>Sacoglossa</taxon>
        <taxon>Placobranchoidea</taxon>
        <taxon>Plakobranchidae</taxon>
        <taxon>Elysia</taxon>
    </lineage>
</organism>
<dbReference type="AlphaFoldDB" id="A0AAV4EQI8"/>
<accession>A0AAV4EQI8</accession>
<evidence type="ECO:0008006" key="3">
    <source>
        <dbReference type="Google" id="ProtNLM"/>
    </source>
</evidence>
<proteinExistence type="predicted"/>
<reference evidence="1 2" key="1">
    <citation type="journal article" date="2021" name="Elife">
        <title>Chloroplast acquisition without the gene transfer in kleptoplastic sea slugs, Plakobranchus ocellatus.</title>
        <authorList>
            <person name="Maeda T."/>
            <person name="Takahashi S."/>
            <person name="Yoshida T."/>
            <person name="Shimamura S."/>
            <person name="Takaki Y."/>
            <person name="Nagai Y."/>
            <person name="Toyoda A."/>
            <person name="Suzuki Y."/>
            <person name="Arimoto A."/>
            <person name="Ishii H."/>
            <person name="Satoh N."/>
            <person name="Nishiyama T."/>
            <person name="Hasebe M."/>
            <person name="Maruyama T."/>
            <person name="Minagawa J."/>
            <person name="Obokata J."/>
            <person name="Shigenobu S."/>
        </authorList>
    </citation>
    <scope>NUCLEOTIDE SEQUENCE [LARGE SCALE GENOMIC DNA]</scope>
</reference>
<keyword evidence="2" id="KW-1185">Reference proteome</keyword>
<protein>
    <recommendedName>
        <fullName evidence="3">Secreted protein</fullName>
    </recommendedName>
</protein>
<evidence type="ECO:0000313" key="1">
    <source>
        <dbReference type="EMBL" id="GFR63267.1"/>
    </source>
</evidence>
<comment type="caution">
    <text evidence="1">The sequence shown here is derived from an EMBL/GenBank/DDBJ whole genome shotgun (WGS) entry which is preliminary data.</text>
</comment>
<dbReference type="Proteomes" id="UP000762676">
    <property type="component" value="Unassembled WGS sequence"/>
</dbReference>
<sequence length="121" mass="13778">MLSPGVGTDVRVAYWTRLAVQRLIIIALSLATTLAQYRTAIEQNSCPATNSPCTEWVPHCDRTAPGRPPCIYVIRCARLHVIAYTKMDRSMYHVTYVRLYKRRGQEKAANHTVTKDETKLK</sequence>